<dbReference type="AlphaFoldDB" id="A0A5S4FDN5"/>
<organism evidence="1 2">
    <name type="scientific">Nonomuraea turkmeniaca</name>
    <dbReference type="NCBI Taxonomy" id="103838"/>
    <lineage>
        <taxon>Bacteria</taxon>
        <taxon>Bacillati</taxon>
        <taxon>Actinomycetota</taxon>
        <taxon>Actinomycetes</taxon>
        <taxon>Streptosporangiales</taxon>
        <taxon>Streptosporangiaceae</taxon>
        <taxon>Nonomuraea</taxon>
    </lineage>
</organism>
<proteinExistence type="predicted"/>
<evidence type="ECO:0000313" key="1">
    <source>
        <dbReference type="EMBL" id="TMR16614.1"/>
    </source>
</evidence>
<accession>A0A5S4FDN5</accession>
<dbReference type="EMBL" id="VCKY01000087">
    <property type="protein sequence ID" value="TMR16614.1"/>
    <property type="molecule type" value="Genomic_DNA"/>
</dbReference>
<reference evidence="1 2" key="1">
    <citation type="submission" date="2019-05" db="EMBL/GenBank/DDBJ databases">
        <title>Draft genome sequence of Nonomuraea turkmeniaca DSM 43926.</title>
        <authorList>
            <person name="Saricaoglu S."/>
            <person name="Isik K."/>
        </authorList>
    </citation>
    <scope>NUCLEOTIDE SEQUENCE [LARGE SCALE GENOMIC DNA]</scope>
    <source>
        <strain evidence="1 2">DSM 43926</strain>
    </source>
</reference>
<sequence>MTVTRFQDLPLADRDRAWDGDAADKRVRDWADAEDEPDAAYRDAHIWYDGDKPDNFTSYKLLIADVIDNRLKAVPRAIMAAGAIMQGARGGIDIPTDEVDRVKAHLARYYKKMGDSPPWDR</sequence>
<keyword evidence="2" id="KW-1185">Reference proteome</keyword>
<evidence type="ECO:0000313" key="2">
    <source>
        <dbReference type="Proteomes" id="UP000309128"/>
    </source>
</evidence>
<dbReference type="RefSeq" id="WP_138668562.1">
    <property type="nucleotide sequence ID" value="NZ_VCKY01000087.1"/>
</dbReference>
<dbReference type="OrthoDB" id="3213130at2"/>
<protein>
    <submittedName>
        <fullName evidence="1">Uncharacterized protein</fullName>
    </submittedName>
</protein>
<name>A0A5S4FDN5_9ACTN</name>
<dbReference type="Proteomes" id="UP000309128">
    <property type="component" value="Unassembled WGS sequence"/>
</dbReference>
<comment type="caution">
    <text evidence="1">The sequence shown here is derived from an EMBL/GenBank/DDBJ whole genome shotgun (WGS) entry which is preliminary data.</text>
</comment>
<gene>
    <name evidence="1" type="ORF">ETD86_24845</name>
</gene>